<dbReference type="AlphaFoldDB" id="A0A8J7GL17"/>
<dbReference type="InterPro" id="IPR008257">
    <property type="entry name" value="Pept_M19"/>
</dbReference>
<comment type="caution">
    <text evidence="1">The sequence shown here is derived from an EMBL/GenBank/DDBJ whole genome shotgun (WGS) entry which is preliminary data.</text>
</comment>
<name>A0A8J7GL17_9BACL</name>
<dbReference type="InterPro" id="IPR032466">
    <property type="entry name" value="Metal_Hydrolase"/>
</dbReference>
<dbReference type="GO" id="GO:0006508">
    <property type="term" value="P:proteolysis"/>
    <property type="evidence" value="ECO:0007669"/>
    <property type="project" value="InterPro"/>
</dbReference>
<dbReference type="RefSeq" id="WP_194563496.1">
    <property type="nucleotide sequence ID" value="NZ_JADKPV010000007.1"/>
</dbReference>
<dbReference type="EMBL" id="JADKPV010000007">
    <property type="protein sequence ID" value="MBF4502010.1"/>
    <property type="molecule type" value="Genomic_DNA"/>
</dbReference>
<dbReference type="Proteomes" id="UP000622653">
    <property type="component" value="Unassembled WGS sequence"/>
</dbReference>
<proteinExistence type="predicted"/>
<dbReference type="GO" id="GO:0070573">
    <property type="term" value="F:metallodipeptidase activity"/>
    <property type="evidence" value="ECO:0007669"/>
    <property type="project" value="InterPro"/>
</dbReference>
<evidence type="ECO:0000313" key="1">
    <source>
        <dbReference type="EMBL" id="MBF4502010.1"/>
    </source>
</evidence>
<protein>
    <submittedName>
        <fullName evidence="1">Dipeptidase</fullName>
    </submittedName>
</protein>
<dbReference type="Gene3D" id="3.20.20.140">
    <property type="entry name" value="Metal-dependent hydrolases"/>
    <property type="match status" value="1"/>
</dbReference>
<dbReference type="PROSITE" id="PS51365">
    <property type="entry name" value="RENAL_DIPEPTIDASE_2"/>
    <property type="match status" value="1"/>
</dbReference>
<dbReference type="Pfam" id="PF01244">
    <property type="entry name" value="Peptidase_M19"/>
    <property type="match status" value="1"/>
</dbReference>
<gene>
    <name evidence="1" type="ORF">IRY55_11640</name>
</gene>
<dbReference type="PANTHER" id="PTHR10443:SF12">
    <property type="entry name" value="DIPEPTIDASE"/>
    <property type="match status" value="1"/>
</dbReference>
<keyword evidence="2" id="KW-1185">Reference proteome</keyword>
<reference evidence="1" key="1">
    <citation type="submission" date="2020-11" db="EMBL/GenBank/DDBJ databases">
        <title>Multidrug resistant novel bacterium Savagea serpentis sp. nov., isolated from the scats of a vine snake (Ahaetulla nasuta).</title>
        <authorList>
            <person name="Venkata Ramana V."/>
            <person name="Vikas Patil S."/>
            <person name="Yogita Lugani V."/>
        </authorList>
    </citation>
    <scope>NUCLEOTIDE SEQUENCE</scope>
    <source>
        <strain evidence="1">SN6</strain>
    </source>
</reference>
<dbReference type="SUPFAM" id="SSF51556">
    <property type="entry name" value="Metallo-dependent hydrolases"/>
    <property type="match status" value="1"/>
</dbReference>
<dbReference type="CDD" id="cd01301">
    <property type="entry name" value="rDP_like"/>
    <property type="match status" value="1"/>
</dbReference>
<dbReference type="PANTHER" id="PTHR10443">
    <property type="entry name" value="MICROSOMAL DIPEPTIDASE"/>
    <property type="match status" value="1"/>
</dbReference>
<accession>A0A8J7GL17</accession>
<evidence type="ECO:0000313" key="2">
    <source>
        <dbReference type="Proteomes" id="UP000622653"/>
    </source>
</evidence>
<sequence length="309" mass="34733">MRVIDTHCDALLKLEEANGTLAFKNSPELDVNLEKLQKGKVKVQAFAIFTYPSLNTERQWESIMNQVYYFYYSVLPSSPKLVHIRDWAQLDTLKDDEIGAMLTLEGVGGLGNDLKRLAILKQLGIMMLGLTWNDANLAADGILEPRNGGLTTLGKKIVAFNNKHHMITDVSHLSERGFWDVIEQADYMIASHSNSRTICPHVRNLTDEQIEAIIKKDALIHLVYCPAFVAEKEQVTIDDLLKHIDHIASLGGMSHIGLGSDFDGIGRKVERLEDASMTIHLVEALLKHYSEDEVKGITSENFLRRIPRT</sequence>
<organism evidence="1 2">
    <name type="scientific">Savagea serpentis</name>
    <dbReference type="NCBI Taxonomy" id="2785297"/>
    <lineage>
        <taxon>Bacteria</taxon>
        <taxon>Bacillati</taxon>
        <taxon>Bacillota</taxon>
        <taxon>Bacilli</taxon>
        <taxon>Bacillales</taxon>
        <taxon>Caryophanaceae</taxon>
        <taxon>Savagea</taxon>
    </lineage>
</organism>